<accession>A0A413V6Q2</accession>
<reference evidence="2 3" key="1">
    <citation type="submission" date="2018-08" db="EMBL/GenBank/DDBJ databases">
        <title>A genome reference for cultivated species of the human gut microbiota.</title>
        <authorList>
            <person name="Zou Y."/>
            <person name="Xue W."/>
            <person name="Luo G."/>
        </authorList>
    </citation>
    <scope>NUCLEOTIDE SEQUENCE [LARGE SCALE GENOMIC DNA]</scope>
    <source>
        <strain evidence="2 3">AM40-30BH</strain>
    </source>
</reference>
<dbReference type="EMBL" id="QSGO01000033">
    <property type="protein sequence ID" value="RHB29234.1"/>
    <property type="molecule type" value="Genomic_DNA"/>
</dbReference>
<dbReference type="AlphaFoldDB" id="A0A413V6Q2"/>
<dbReference type="Gene3D" id="2.60.120.10">
    <property type="entry name" value="Jelly Rolls"/>
    <property type="match status" value="1"/>
</dbReference>
<sequence length="127" mass="14549">MKLNKELYKSLLDQAKNNPRLRQALDLRTSSDDQSQRILNALIPDTEVPIHRHPSSAETVIVLYGRIDEMYYDENGNEIERYTLHVGDGLQIAAGQFHTVEVKEPSILFEAKDGPYIPAKPEDFIQR</sequence>
<proteinExistence type="predicted"/>
<dbReference type="Pfam" id="PF19480">
    <property type="entry name" value="DUF6016"/>
    <property type="match status" value="1"/>
</dbReference>
<dbReference type="Proteomes" id="UP000284379">
    <property type="component" value="Unassembled WGS sequence"/>
</dbReference>
<dbReference type="InterPro" id="IPR014710">
    <property type="entry name" value="RmlC-like_jellyroll"/>
</dbReference>
<dbReference type="NCBIfam" id="TIGR04366">
    <property type="entry name" value="cupin_WbuC"/>
    <property type="match status" value="1"/>
</dbReference>
<evidence type="ECO:0000313" key="2">
    <source>
        <dbReference type="EMBL" id="RHB29234.1"/>
    </source>
</evidence>
<evidence type="ECO:0000313" key="3">
    <source>
        <dbReference type="Proteomes" id="UP000284379"/>
    </source>
</evidence>
<feature type="domain" description="Cupin fold metalloprotein WbuC cupin" evidence="1">
    <location>
        <begin position="4"/>
        <end position="84"/>
    </location>
</feature>
<evidence type="ECO:0000259" key="1">
    <source>
        <dbReference type="Pfam" id="PF19480"/>
    </source>
</evidence>
<dbReference type="InterPro" id="IPR027565">
    <property type="entry name" value="Cupin_WbuC"/>
</dbReference>
<dbReference type="InterPro" id="IPR046058">
    <property type="entry name" value="WbuC_cupin"/>
</dbReference>
<protein>
    <submittedName>
        <fullName evidence="2">Cupin fold metalloprotein, WbuC family</fullName>
    </submittedName>
</protein>
<dbReference type="InterPro" id="IPR011051">
    <property type="entry name" value="RmlC_Cupin_sf"/>
</dbReference>
<organism evidence="2 3">
    <name type="scientific">Bacteroides nordii</name>
    <dbReference type="NCBI Taxonomy" id="291645"/>
    <lineage>
        <taxon>Bacteria</taxon>
        <taxon>Pseudomonadati</taxon>
        <taxon>Bacteroidota</taxon>
        <taxon>Bacteroidia</taxon>
        <taxon>Bacteroidales</taxon>
        <taxon>Bacteroidaceae</taxon>
        <taxon>Bacteroides</taxon>
    </lineage>
</organism>
<name>A0A413V6Q2_9BACE</name>
<comment type="caution">
    <text evidence="2">The sequence shown here is derived from an EMBL/GenBank/DDBJ whole genome shotgun (WGS) entry which is preliminary data.</text>
</comment>
<gene>
    <name evidence="2" type="ORF">DW888_20035</name>
</gene>
<dbReference type="SUPFAM" id="SSF51182">
    <property type="entry name" value="RmlC-like cupins"/>
    <property type="match status" value="1"/>
</dbReference>